<feature type="region of interest" description="Disordered" evidence="6">
    <location>
        <begin position="1"/>
        <end position="31"/>
    </location>
</feature>
<evidence type="ECO:0000313" key="9">
    <source>
        <dbReference type="Proteomes" id="UP001489004"/>
    </source>
</evidence>
<dbReference type="Gene3D" id="3.60.15.10">
    <property type="entry name" value="Ribonuclease Z/Hydroxyacylglutathione hydrolase-like"/>
    <property type="match status" value="1"/>
</dbReference>
<dbReference type="FunFam" id="3.40.50.12650:FF:000001">
    <property type="entry name" value="DNA cross-link repair 1A"/>
    <property type="match status" value="1"/>
</dbReference>
<keyword evidence="3" id="KW-0227">DNA damage</keyword>
<dbReference type="InterPro" id="IPR001279">
    <property type="entry name" value="Metallo-B-lactamas"/>
</dbReference>
<evidence type="ECO:0000256" key="5">
    <source>
        <dbReference type="ARBA" id="ARBA00023242"/>
    </source>
</evidence>
<dbReference type="InterPro" id="IPR011084">
    <property type="entry name" value="DRMBL"/>
</dbReference>
<keyword evidence="9" id="KW-1185">Reference proteome</keyword>
<sequence length="375" mass="41960">MRRAKTSGKPQSSATGRFGHSAAGPAGPPGWLPEWQMVPGTNFVVDKFGRKTQDSIKCKSWFLTHFHSDHYQGLNSRYKAGLVFCTPITARLVQQRLKTPADRIRIVPLNTPLMVEGVRVTFLEANHCPGAAMILFEPPGAVPVLHTGDCRCHTSMQLEPCLQPLRGKLNLILDTTYCQPQYDFPLQQQVLQFVLEAVKAEAFNPGTLFLFGSYTIGKERLFLEVARLLQQKVYVSPTKKAVLDCLGLAPEYASLLTTNDSEARIQAVPLWMVSLKQMARIAKHYKGRFSTIVGFQPTGWTQKSGVQDTERGRASHGRRRQKGTLIVYQVPYSEHSSFRELREFVAWLQPRRIIPSVGNDSGPKARDMVAALRPA</sequence>
<evidence type="ECO:0000313" key="8">
    <source>
        <dbReference type="EMBL" id="KAK9812991.1"/>
    </source>
</evidence>
<comment type="caution">
    <text evidence="8">The sequence shown here is derived from an EMBL/GenBank/DDBJ whole genome shotgun (WGS) entry which is preliminary data.</text>
</comment>
<dbReference type="GO" id="GO:0036297">
    <property type="term" value="P:interstrand cross-link repair"/>
    <property type="evidence" value="ECO:0007669"/>
    <property type="project" value="TreeGrafter"/>
</dbReference>
<dbReference type="InterPro" id="IPR036866">
    <property type="entry name" value="RibonucZ/Hydroxyglut_hydro"/>
</dbReference>
<evidence type="ECO:0000256" key="1">
    <source>
        <dbReference type="ARBA" id="ARBA00004123"/>
    </source>
</evidence>
<dbReference type="EMBL" id="JALJOR010000008">
    <property type="protein sequence ID" value="KAK9812991.1"/>
    <property type="molecule type" value="Genomic_DNA"/>
</dbReference>
<dbReference type="GO" id="GO:0035312">
    <property type="term" value="F:5'-3' DNA exonuclease activity"/>
    <property type="evidence" value="ECO:0007669"/>
    <property type="project" value="TreeGrafter"/>
</dbReference>
<dbReference type="SMART" id="SM00849">
    <property type="entry name" value="Lactamase_B"/>
    <property type="match status" value="1"/>
</dbReference>
<dbReference type="Proteomes" id="UP001489004">
    <property type="component" value="Unassembled WGS sequence"/>
</dbReference>
<dbReference type="AlphaFoldDB" id="A0AAW1PU08"/>
<reference evidence="8 9" key="1">
    <citation type="journal article" date="2024" name="Nat. Commun.">
        <title>Phylogenomics reveals the evolutionary origins of lichenization in chlorophyte algae.</title>
        <authorList>
            <person name="Puginier C."/>
            <person name="Libourel C."/>
            <person name="Otte J."/>
            <person name="Skaloud P."/>
            <person name="Haon M."/>
            <person name="Grisel S."/>
            <person name="Petersen M."/>
            <person name="Berrin J.G."/>
            <person name="Delaux P.M."/>
            <person name="Dal Grande F."/>
            <person name="Keller J."/>
        </authorList>
    </citation>
    <scope>NUCLEOTIDE SEQUENCE [LARGE SCALE GENOMIC DNA]</scope>
    <source>
        <strain evidence="8 9">SAG 2043</strain>
    </source>
</reference>
<dbReference type="SUPFAM" id="SSF56281">
    <property type="entry name" value="Metallo-hydrolase/oxidoreductase"/>
    <property type="match status" value="1"/>
</dbReference>
<evidence type="ECO:0000256" key="3">
    <source>
        <dbReference type="ARBA" id="ARBA00022763"/>
    </source>
</evidence>
<dbReference type="GO" id="GO:0003684">
    <property type="term" value="F:damaged DNA binding"/>
    <property type="evidence" value="ECO:0007669"/>
    <property type="project" value="TreeGrafter"/>
</dbReference>
<name>A0AAW1PU08_9CHLO</name>
<evidence type="ECO:0000256" key="2">
    <source>
        <dbReference type="ARBA" id="ARBA00010304"/>
    </source>
</evidence>
<feature type="domain" description="Metallo-beta-lactamase" evidence="7">
    <location>
        <begin position="33"/>
        <end position="182"/>
    </location>
</feature>
<proteinExistence type="inferred from homology"/>
<dbReference type="GO" id="GO:0006303">
    <property type="term" value="P:double-strand break repair via nonhomologous end joining"/>
    <property type="evidence" value="ECO:0007669"/>
    <property type="project" value="TreeGrafter"/>
</dbReference>
<protein>
    <recommendedName>
        <fullName evidence="7">Metallo-beta-lactamase domain-containing protein</fullName>
    </recommendedName>
</protein>
<keyword evidence="4" id="KW-0234">DNA repair</keyword>
<dbReference type="PANTHER" id="PTHR23240">
    <property type="entry name" value="DNA CROSS-LINK REPAIR PROTEIN PSO2/SNM1-RELATED"/>
    <property type="match status" value="1"/>
</dbReference>
<dbReference type="CDD" id="cd16273">
    <property type="entry name" value="SNM1A-1C-like_MBL-fold"/>
    <property type="match status" value="1"/>
</dbReference>
<comment type="subcellular location">
    <subcellularLocation>
        <location evidence="1">Nucleus</location>
    </subcellularLocation>
</comment>
<evidence type="ECO:0000256" key="4">
    <source>
        <dbReference type="ARBA" id="ARBA00023204"/>
    </source>
</evidence>
<dbReference type="GO" id="GO:0005634">
    <property type="term" value="C:nucleus"/>
    <property type="evidence" value="ECO:0007669"/>
    <property type="project" value="UniProtKB-SubCell"/>
</dbReference>
<gene>
    <name evidence="8" type="ORF">WJX72_006870</name>
</gene>
<evidence type="ECO:0000256" key="6">
    <source>
        <dbReference type="SAM" id="MobiDB-lite"/>
    </source>
</evidence>
<dbReference type="Gene3D" id="3.40.50.12650">
    <property type="match status" value="1"/>
</dbReference>
<keyword evidence="5" id="KW-0539">Nucleus</keyword>
<dbReference type="PANTHER" id="PTHR23240:SF6">
    <property type="entry name" value="DNA CROSS-LINK REPAIR 1A PROTEIN"/>
    <property type="match status" value="1"/>
</dbReference>
<organism evidence="8 9">
    <name type="scientific">[Myrmecia] bisecta</name>
    <dbReference type="NCBI Taxonomy" id="41462"/>
    <lineage>
        <taxon>Eukaryota</taxon>
        <taxon>Viridiplantae</taxon>
        <taxon>Chlorophyta</taxon>
        <taxon>core chlorophytes</taxon>
        <taxon>Trebouxiophyceae</taxon>
        <taxon>Trebouxiales</taxon>
        <taxon>Trebouxiaceae</taxon>
        <taxon>Myrmecia</taxon>
    </lineage>
</organism>
<evidence type="ECO:0000259" key="7">
    <source>
        <dbReference type="SMART" id="SM00849"/>
    </source>
</evidence>
<comment type="similarity">
    <text evidence="2">Belongs to the DNA repair metallo-beta-lactamase (DRMBL) family.</text>
</comment>
<accession>A0AAW1PU08</accession>
<dbReference type="Pfam" id="PF07522">
    <property type="entry name" value="DRMBL"/>
    <property type="match status" value="1"/>
</dbReference>